<dbReference type="Proteomes" id="UP000215559">
    <property type="component" value="Unassembled WGS sequence"/>
</dbReference>
<reference evidence="2 3" key="1">
    <citation type="submission" date="2017-07" db="EMBL/GenBank/DDBJ databases">
        <title>Recovery of genomes from metagenomes via a dereplication, aggregation, and scoring strategy.</title>
        <authorList>
            <person name="Sieber C.M."/>
            <person name="Probst A.J."/>
            <person name="Sharrar A."/>
            <person name="Thomas B.C."/>
            <person name="Hess M."/>
            <person name="Tringe S.G."/>
            <person name="Banfield J.F."/>
        </authorList>
    </citation>
    <scope>NUCLEOTIDE SEQUENCE [LARGE SCALE GENOMIC DNA]</scope>
    <source>
        <strain evidence="2">JGI_Cruoil_03_51_56</strain>
    </source>
</reference>
<dbReference type="InterPro" id="IPR029068">
    <property type="entry name" value="Glyas_Bleomycin-R_OHBP_Dase"/>
</dbReference>
<feature type="domain" description="VOC" evidence="1">
    <location>
        <begin position="1"/>
        <end position="123"/>
    </location>
</feature>
<comment type="caution">
    <text evidence="2">The sequence shown here is derived from an EMBL/GenBank/DDBJ whole genome shotgun (WGS) entry which is preliminary data.</text>
</comment>
<protein>
    <recommendedName>
        <fullName evidence="1">VOC domain-containing protein</fullName>
    </recommendedName>
</protein>
<gene>
    <name evidence="2" type="ORF">CH330_09760</name>
</gene>
<dbReference type="EMBL" id="NOZP01000184">
    <property type="protein sequence ID" value="OYD13958.1"/>
    <property type="molecule type" value="Genomic_DNA"/>
</dbReference>
<dbReference type="AlphaFoldDB" id="A0A235BNS5"/>
<evidence type="ECO:0000313" key="2">
    <source>
        <dbReference type="EMBL" id="OYD13958.1"/>
    </source>
</evidence>
<dbReference type="CDD" id="cd06587">
    <property type="entry name" value="VOC"/>
    <property type="match status" value="1"/>
</dbReference>
<dbReference type="InterPro" id="IPR037523">
    <property type="entry name" value="VOC_core"/>
</dbReference>
<dbReference type="SUPFAM" id="SSF54593">
    <property type="entry name" value="Glyoxalase/Bleomycin resistance protein/Dihydroxybiphenyl dioxygenase"/>
    <property type="match status" value="1"/>
</dbReference>
<proteinExistence type="predicted"/>
<name>A0A235BNS5_UNCW3</name>
<sequence length="123" mass="14409">MLEHVGLTVFDRSEIKAFYQSLLGLGLQYDFTIPADLSENLFGIPKQTRVYLLSKGNLKLELFISKRKTPRNYTHICISVENRKAFIQKAKQKGYECTVVRREKSDLFFIRDKSNNLFEIKEQ</sequence>
<dbReference type="Pfam" id="PF13669">
    <property type="entry name" value="Glyoxalase_4"/>
    <property type="match status" value="1"/>
</dbReference>
<evidence type="ECO:0000313" key="3">
    <source>
        <dbReference type="Proteomes" id="UP000215559"/>
    </source>
</evidence>
<dbReference type="Gene3D" id="3.10.180.10">
    <property type="entry name" value="2,3-Dihydroxybiphenyl 1,2-Dioxygenase, domain 1"/>
    <property type="match status" value="1"/>
</dbReference>
<evidence type="ECO:0000259" key="1">
    <source>
        <dbReference type="PROSITE" id="PS51819"/>
    </source>
</evidence>
<accession>A0A235BNS5</accession>
<dbReference type="PROSITE" id="PS51819">
    <property type="entry name" value="VOC"/>
    <property type="match status" value="1"/>
</dbReference>
<organism evidence="2 3">
    <name type="scientific">candidate division WOR-3 bacterium JGI_Cruoil_03_51_56</name>
    <dbReference type="NCBI Taxonomy" id="1973747"/>
    <lineage>
        <taxon>Bacteria</taxon>
        <taxon>Bacteria division WOR-3</taxon>
    </lineage>
</organism>